<reference evidence="1" key="1">
    <citation type="journal article" date="2021" name="Nat. Commun.">
        <title>Genetic determinants of endophytism in the Arabidopsis root mycobiome.</title>
        <authorList>
            <person name="Mesny F."/>
            <person name="Miyauchi S."/>
            <person name="Thiergart T."/>
            <person name="Pickel B."/>
            <person name="Atanasova L."/>
            <person name="Karlsson M."/>
            <person name="Huettel B."/>
            <person name="Barry K.W."/>
            <person name="Haridas S."/>
            <person name="Chen C."/>
            <person name="Bauer D."/>
            <person name="Andreopoulos W."/>
            <person name="Pangilinan J."/>
            <person name="LaButti K."/>
            <person name="Riley R."/>
            <person name="Lipzen A."/>
            <person name="Clum A."/>
            <person name="Drula E."/>
            <person name="Henrissat B."/>
            <person name="Kohler A."/>
            <person name="Grigoriev I.V."/>
            <person name="Martin F.M."/>
            <person name="Hacquard S."/>
        </authorList>
    </citation>
    <scope>NUCLEOTIDE SEQUENCE</scope>
    <source>
        <strain evidence="1">MPI-CAGE-AT-0023</strain>
    </source>
</reference>
<dbReference type="SUPFAM" id="SSF48371">
    <property type="entry name" value="ARM repeat"/>
    <property type="match status" value="1"/>
</dbReference>
<dbReference type="GO" id="GO:0007165">
    <property type="term" value="P:signal transduction"/>
    <property type="evidence" value="ECO:0007669"/>
    <property type="project" value="InterPro"/>
</dbReference>
<accession>A0A9P9G5K4</accession>
<keyword evidence="2" id="KW-1185">Reference proteome</keyword>
<dbReference type="InterPro" id="IPR002554">
    <property type="entry name" value="PP2A_B56"/>
</dbReference>
<evidence type="ECO:0000313" key="2">
    <source>
        <dbReference type="Proteomes" id="UP000720189"/>
    </source>
</evidence>
<dbReference type="Proteomes" id="UP000720189">
    <property type="component" value="Unassembled WGS sequence"/>
</dbReference>
<sequence length="208" mass="23117">MSLGSDSGCSEYGTVPPLCCDPFHESPVLAPLFSASSILDEARNLPLPPNNSDPGEQCSAWQPSNPSNFGTVVISPTPGHLSPPGADETMPHDFPPPRFNQKLPLIHGVIDNGDTIPKALGTPKRLSSRFDISIYRALEYLPGFRRRELFMQKINQCNNIFGFNDARHVLYELLDYIANNRQVITGSMYPRAVHMFARNLFRPNEPPI</sequence>
<gene>
    <name evidence="1" type="ORF">BKA55DRAFT_193344</name>
</gene>
<dbReference type="GeneID" id="70215041"/>
<comment type="caution">
    <text evidence="1">The sequence shown here is derived from an EMBL/GenBank/DDBJ whole genome shotgun (WGS) entry which is preliminary data.</text>
</comment>
<dbReference type="Pfam" id="PF01603">
    <property type="entry name" value="B56"/>
    <property type="match status" value="1"/>
</dbReference>
<organism evidence="1 2">
    <name type="scientific">Fusarium redolens</name>
    <dbReference type="NCBI Taxonomy" id="48865"/>
    <lineage>
        <taxon>Eukaryota</taxon>
        <taxon>Fungi</taxon>
        <taxon>Dikarya</taxon>
        <taxon>Ascomycota</taxon>
        <taxon>Pezizomycotina</taxon>
        <taxon>Sordariomycetes</taxon>
        <taxon>Hypocreomycetidae</taxon>
        <taxon>Hypocreales</taxon>
        <taxon>Nectriaceae</taxon>
        <taxon>Fusarium</taxon>
        <taxon>Fusarium redolens species complex</taxon>
    </lineage>
</organism>
<dbReference type="InterPro" id="IPR016024">
    <property type="entry name" value="ARM-type_fold"/>
</dbReference>
<dbReference type="EMBL" id="JAGMUX010000020">
    <property type="protein sequence ID" value="KAH7231667.1"/>
    <property type="molecule type" value="Genomic_DNA"/>
</dbReference>
<dbReference type="Gene3D" id="1.25.10.10">
    <property type="entry name" value="Leucine-rich Repeat Variant"/>
    <property type="match status" value="1"/>
</dbReference>
<evidence type="ECO:0000313" key="1">
    <source>
        <dbReference type="EMBL" id="KAH7231667.1"/>
    </source>
</evidence>
<dbReference type="AlphaFoldDB" id="A0A9P9G5K4"/>
<proteinExistence type="predicted"/>
<protein>
    <submittedName>
        <fullName evidence="1">Uncharacterized protein</fullName>
    </submittedName>
</protein>
<dbReference type="GO" id="GO:0019888">
    <property type="term" value="F:protein phosphatase regulator activity"/>
    <property type="evidence" value="ECO:0007669"/>
    <property type="project" value="InterPro"/>
</dbReference>
<dbReference type="GO" id="GO:0000159">
    <property type="term" value="C:protein phosphatase type 2A complex"/>
    <property type="evidence" value="ECO:0007669"/>
    <property type="project" value="InterPro"/>
</dbReference>
<dbReference type="InterPro" id="IPR011989">
    <property type="entry name" value="ARM-like"/>
</dbReference>
<dbReference type="RefSeq" id="XP_046043604.1">
    <property type="nucleotide sequence ID" value="XM_046185087.1"/>
</dbReference>
<dbReference type="OrthoDB" id="10264446at2759"/>
<name>A0A9P9G5K4_FUSRE</name>